<protein>
    <submittedName>
        <fullName evidence="1">Uncharacterized protein</fullName>
    </submittedName>
</protein>
<evidence type="ECO:0000313" key="1">
    <source>
        <dbReference type="EMBL" id="CAA9557018.1"/>
    </source>
</evidence>
<reference evidence="1" key="1">
    <citation type="submission" date="2020-02" db="EMBL/GenBank/DDBJ databases">
        <authorList>
            <person name="Meier V. D."/>
        </authorList>
    </citation>
    <scope>NUCLEOTIDE SEQUENCE</scope>
    <source>
        <strain evidence="1">AVDCRST_MAG81</strain>
    </source>
</reference>
<dbReference type="EMBL" id="CADCWO010000022">
    <property type="protein sequence ID" value="CAA9557018.1"/>
    <property type="molecule type" value="Genomic_DNA"/>
</dbReference>
<dbReference type="AlphaFoldDB" id="A0A6J4USR7"/>
<name>A0A6J4USR7_9CYAN</name>
<sequence>MRTSRTLDLQATDYRLLFISRFLGAAVGMSAKRELILLGDTINHDYS</sequence>
<proteinExistence type="predicted"/>
<organism evidence="1">
    <name type="scientific">uncultured Synechococcales cyanobacterium</name>
    <dbReference type="NCBI Taxonomy" id="1936017"/>
    <lineage>
        <taxon>Bacteria</taxon>
        <taxon>Bacillati</taxon>
        <taxon>Cyanobacteriota</taxon>
        <taxon>Cyanophyceae</taxon>
        <taxon>Synechococcales</taxon>
        <taxon>environmental samples</taxon>
    </lineage>
</organism>
<accession>A0A6J4USR7</accession>
<gene>
    <name evidence="1" type="ORF">AVDCRST_MAG81-313</name>
</gene>